<reference evidence="2 3" key="1">
    <citation type="journal article" date="2015" name="BMC Genomics">
        <title>Gene expression during zombie ant biting behavior reflects the complexity underlying fungal parasitic behavioral manipulation.</title>
        <authorList>
            <person name="de Bekker C."/>
            <person name="Ohm R.A."/>
            <person name="Loreto R.G."/>
            <person name="Sebastian A."/>
            <person name="Albert I."/>
            <person name="Merrow M."/>
            <person name="Brachmann A."/>
            <person name="Hughes D.P."/>
        </authorList>
    </citation>
    <scope>NUCLEOTIDE SEQUENCE [LARGE SCALE GENOMIC DNA]</scope>
    <source>
        <strain evidence="2 3">SC16a</strain>
    </source>
</reference>
<evidence type="ECO:0000313" key="3">
    <source>
        <dbReference type="Proteomes" id="UP000037136"/>
    </source>
</evidence>
<feature type="region of interest" description="Disordered" evidence="1">
    <location>
        <begin position="41"/>
        <end position="194"/>
    </location>
</feature>
<dbReference type="EMBL" id="LAZP02000096">
    <property type="protein sequence ID" value="PFH60976.1"/>
    <property type="molecule type" value="Genomic_DNA"/>
</dbReference>
<accession>A0A2A9PJH8</accession>
<feature type="compositionally biased region" description="Acidic residues" evidence="1">
    <location>
        <begin position="123"/>
        <end position="144"/>
    </location>
</feature>
<gene>
    <name evidence="2" type="ORF">XA68_18449</name>
</gene>
<sequence>MTPAAAGPRLIILAGAPAASAVDEASCTVKRFDEAYRLLLGVRVEADDDDDDEDDEEDEDEDEKPSEVAWRAVTESRRPVPLAMTAAAGDGDDDVVSFLSTARLPRRGGEGDDEKEDEKADEEKGEEDEEDEEEKEKEEEEEEAWTQFCEESLALCASQPSASDSDEDDSMLDSTSILSTMPSSPSQGMMPPPPRSLTVLSRIPSGRRIQAVQPQTLTVNLVVAIMSIAPRRRVTTRWGQTVQLVELLVGDETASALTVTFWLSPTAAAGAAGAAGAVAAAATAAAVTAAADDATAAAAVDGLRRQDVVLLRNVALQVFRGKVFGQSLRRGVTRVSLLWRASGGGCFSARRLAAAASAAAAAAAAAADDDDDDDGVSLVRRAAVVKDWVLRFVGRDVEAGTGHRGKSWDRPPDDTQL</sequence>
<dbReference type="AlphaFoldDB" id="A0A2A9PJH8"/>
<comment type="caution">
    <text evidence="2">The sequence shown here is derived from an EMBL/GenBank/DDBJ whole genome shotgun (WGS) entry which is preliminary data.</text>
</comment>
<keyword evidence="3" id="KW-1185">Reference proteome</keyword>
<feature type="compositionally biased region" description="Acidic residues" evidence="1">
    <location>
        <begin position="46"/>
        <end position="64"/>
    </location>
</feature>
<protein>
    <submittedName>
        <fullName evidence="2">Uncharacterized protein</fullName>
    </submittedName>
</protein>
<dbReference type="PANTHER" id="PTHR35711">
    <property type="entry name" value="EXPRESSED PROTEIN"/>
    <property type="match status" value="1"/>
</dbReference>
<feature type="compositionally biased region" description="Low complexity" evidence="1">
    <location>
        <begin position="172"/>
        <end position="189"/>
    </location>
</feature>
<dbReference type="Gene3D" id="2.40.50.140">
    <property type="entry name" value="Nucleic acid-binding proteins"/>
    <property type="match status" value="1"/>
</dbReference>
<dbReference type="PANTHER" id="PTHR35711:SF1">
    <property type="entry name" value="ECTODERMAL, ISOFORM F"/>
    <property type="match status" value="1"/>
</dbReference>
<name>A0A2A9PJH8_OPHUN</name>
<evidence type="ECO:0000256" key="1">
    <source>
        <dbReference type="SAM" id="MobiDB-lite"/>
    </source>
</evidence>
<reference evidence="2 3" key="2">
    <citation type="journal article" date="2017" name="Sci. Rep.">
        <title>Ant-infecting Ophiocordyceps genomes reveal a high diversity of potential behavioral manipulation genes and a possible major role for enterotoxins.</title>
        <authorList>
            <person name="de Bekker C."/>
            <person name="Ohm R.A."/>
            <person name="Evans H.C."/>
            <person name="Brachmann A."/>
            <person name="Hughes D.P."/>
        </authorList>
    </citation>
    <scope>NUCLEOTIDE SEQUENCE [LARGE SCALE GENOMIC DNA]</scope>
    <source>
        <strain evidence="2 3">SC16a</strain>
    </source>
</reference>
<dbReference type="Proteomes" id="UP000037136">
    <property type="component" value="Unassembled WGS sequence"/>
</dbReference>
<evidence type="ECO:0000313" key="2">
    <source>
        <dbReference type="EMBL" id="PFH60976.1"/>
    </source>
</evidence>
<dbReference type="InterPro" id="IPR012340">
    <property type="entry name" value="NA-bd_OB-fold"/>
</dbReference>
<organism evidence="2 3">
    <name type="scientific">Ophiocordyceps unilateralis</name>
    <name type="common">Zombie-ant fungus</name>
    <name type="synonym">Torrubia unilateralis</name>
    <dbReference type="NCBI Taxonomy" id="268505"/>
    <lineage>
        <taxon>Eukaryota</taxon>
        <taxon>Fungi</taxon>
        <taxon>Dikarya</taxon>
        <taxon>Ascomycota</taxon>
        <taxon>Pezizomycotina</taxon>
        <taxon>Sordariomycetes</taxon>
        <taxon>Hypocreomycetidae</taxon>
        <taxon>Hypocreales</taxon>
        <taxon>Ophiocordycipitaceae</taxon>
        <taxon>Ophiocordyceps</taxon>
    </lineage>
</organism>
<proteinExistence type="predicted"/>
<dbReference type="OrthoDB" id="5378679at2759"/>